<evidence type="ECO:0000313" key="1">
    <source>
        <dbReference type="EMBL" id="TFK68880.1"/>
    </source>
</evidence>
<dbReference type="EMBL" id="ML208342">
    <property type="protein sequence ID" value="TFK68880.1"/>
    <property type="molecule type" value="Genomic_DNA"/>
</dbReference>
<organism evidence="1 2">
    <name type="scientific">Pluteus cervinus</name>
    <dbReference type="NCBI Taxonomy" id="181527"/>
    <lineage>
        <taxon>Eukaryota</taxon>
        <taxon>Fungi</taxon>
        <taxon>Dikarya</taxon>
        <taxon>Basidiomycota</taxon>
        <taxon>Agaricomycotina</taxon>
        <taxon>Agaricomycetes</taxon>
        <taxon>Agaricomycetidae</taxon>
        <taxon>Agaricales</taxon>
        <taxon>Pluteineae</taxon>
        <taxon>Pluteaceae</taxon>
        <taxon>Pluteus</taxon>
    </lineage>
</organism>
<protein>
    <submittedName>
        <fullName evidence="1">Uncharacterized protein</fullName>
    </submittedName>
</protein>
<evidence type="ECO:0000313" key="2">
    <source>
        <dbReference type="Proteomes" id="UP000308600"/>
    </source>
</evidence>
<keyword evidence="2" id="KW-1185">Reference proteome</keyword>
<sequence>MGNRRISNDLKGAAVRLKNRGRDTDEETTKIVGFSVRTVYRTLRQKRLTGSVAKAQAIRRGRPRTLAQADADYLVALACHKPTLFLDEYRGRLERYRALSVSMTTIHRTFLRAKLSLKHRADFVRRIGQYPAECLISIDEMSKDDRTYSRLWGRSPRGSRAEVRLPFVRKRRFSLVAAILINN</sequence>
<dbReference type="Proteomes" id="UP000308600">
    <property type="component" value="Unassembled WGS sequence"/>
</dbReference>
<accession>A0ACD3AT46</accession>
<reference evidence="1 2" key="1">
    <citation type="journal article" date="2019" name="Nat. Ecol. Evol.">
        <title>Megaphylogeny resolves global patterns of mushroom evolution.</title>
        <authorList>
            <person name="Varga T."/>
            <person name="Krizsan K."/>
            <person name="Foldi C."/>
            <person name="Dima B."/>
            <person name="Sanchez-Garcia M."/>
            <person name="Sanchez-Ramirez S."/>
            <person name="Szollosi G.J."/>
            <person name="Szarkandi J.G."/>
            <person name="Papp V."/>
            <person name="Albert L."/>
            <person name="Andreopoulos W."/>
            <person name="Angelini C."/>
            <person name="Antonin V."/>
            <person name="Barry K.W."/>
            <person name="Bougher N.L."/>
            <person name="Buchanan P."/>
            <person name="Buyck B."/>
            <person name="Bense V."/>
            <person name="Catcheside P."/>
            <person name="Chovatia M."/>
            <person name="Cooper J."/>
            <person name="Damon W."/>
            <person name="Desjardin D."/>
            <person name="Finy P."/>
            <person name="Geml J."/>
            <person name="Haridas S."/>
            <person name="Hughes K."/>
            <person name="Justo A."/>
            <person name="Karasinski D."/>
            <person name="Kautmanova I."/>
            <person name="Kiss B."/>
            <person name="Kocsube S."/>
            <person name="Kotiranta H."/>
            <person name="LaButti K.M."/>
            <person name="Lechner B.E."/>
            <person name="Liimatainen K."/>
            <person name="Lipzen A."/>
            <person name="Lukacs Z."/>
            <person name="Mihaltcheva S."/>
            <person name="Morgado L.N."/>
            <person name="Niskanen T."/>
            <person name="Noordeloos M.E."/>
            <person name="Ohm R.A."/>
            <person name="Ortiz-Santana B."/>
            <person name="Ovrebo C."/>
            <person name="Racz N."/>
            <person name="Riley R."/>
            <person name="Savchenko A."/>
            <person name="Shiryaev A."/>
            <person name="Soop K."/>
            <person name="Spirin V."/>
            <person name="Szebenyi C."/>
            <person name="Tomsovsky M."/>
            <person name="Tulloss R.E."/>
            <person name="Uehling J."/>
            <person name="Grigoriev I.V."/>
            <person name="Vagvolgyi C."/>
            <person name="Papp T."/>
            <person name="Martin F.M."/>
            <person name="Miettinen O."/>
            <person name="Hibbett D.S."/>
            <person name="Nagy L.G."/>
        </authorList>
    </citation>
    <scope>NUCLEOTIDE SEQUENCE [LARGE SCALE GENOMIC DNA]</scope>
    <source>
        <strain evidence="1 2">NL-1719</strain>
    </source>
</reference>
<gene>
    <name evidence="1" type="ORF">BDN72DRAFT_870819</name>
</gene>
<proteinExistence type="predicted"/>
<name>A0ACD3AT46_9AGAR</name>